<sequence length="372" mass="40083">MNHADKILDILRAADPVRESELPTLDLDAFSQELNFANLEQRRRARNRKIRIALIAGAAAAALVAVPVVAPHLSSDRGGLKTSAGPWLPNAAAAELDALASKVVVTPLGNRYAYWSELQVALNFSYQNEGDTPTRFWDSRTIEHWVGDSCNNKQLETWQPYQFLTPADREAWNAWADQPAVANADKAEVQGGARTWTGAELWPSAPTGQPANPCRRGGSYSEPTPAYTASLPTEPQALIDRLISDAGLLAIKDPDSIAGVLLNVLGQPWLTQVQRATALEALGLVAQRYVVTEKLEVAGYPAIRLSFESHGMRSDLLVVATTPSVWEQSNTIVDSAAAVEARPDLAGLPNGTVIASNKVTLAAIVPDMVTKP</sequence>
<keyword evidence="2" id="KW-1133">Transmembrane helix</keyword>
<evidence type="ECO:0000256" key="2">
    <source>
        <dbReference type="SAM" id="Phobius"/>
    </source>
</evidence>
<dbReference type="EMBL" id="CAFBMR010000145">
    <property type="protein sequence ID" value="CAB4931648.1"/>
    <property type="molecule type" value="Genomic_DNA"/>
</dbReference>
<feature type="transmembrane region" description="Helical" evidence="2">
    <location>
        <begin position="52"/>
        <end position="73"/>
    </location>
</feature>
<name>A0A6J7IKA9_9ZZZZ</name>
<reference evidence="3" key="1">
    <citation type="submission" date="2020-05" db="EMBL/GenBank/DDBJ databases">
        <authorList>
            <person name="Chiriac C."/>
            <person name="Salcher M."/>
            <person name="Ghai R."/>
            <person name="Kavagutti S V."/>
        </authorList>
    </citation>
    <scope>NUCLEOTIDE SEQUENCE</scope>
</reference>
<accession>A0A6J7IKA9</accession>
<protein>
    <submittedName>
        <fullName evidence="3">Unannotated protein</fullName>
    </submittedName>
</protein>
<evidence type="ECO:0000313" key="3">
    <source>
        <dbReference type="EMBL" id="CAB4931648.1"/>
    </source>
</evidence>
<feature type="region of interest" description="Disordered" evidence="1">
    <location>
        <begin position="199"/>
        <end position="224"/>
    </location>
</feature>
<keyword evidence="2" id="KW-0812">Transmembrane</keyword>
<keyword evidence="2" id="KW-0472">Membrane</keyword>
<dbReference type="AlphaFoldDB" id="A0A6J7IKA9"/>
<organism evidence="3">
    <name type="scientific">freshwater metagenome</name>
    <dbReference type="NCBI Taxonomy" id="449393"/>
    <lineage>
        <taxon>unclassified sequences</taxon>
        <taxon>metagenomes</taxon>
        <taxon>ecological metagenomes</taxon>
    </lineage>
</organism>
<gene>
    <name evidence="3" type="ORF">UFOPK3610_01967</name>
</gene>
<proteinExistence type="predicted"/>
<evidence type="ECO:0000256" key="1">
    <source>
        <dbReference type="SAM" id="MobiDB-lite"/>
    </source>
</evidence>